<comment type="caution">
    <text evidence="2">The sequence shown here is derived from an EMBL/GenBank/DDBJ whole genome shotgun (WGS) entry which is preliminary data.</text>
</comment>
<dbReference type="Pfam" id="PF13650">
    <property type="entry name" value="Asp_protease_2"/>
    <property type="match status" value="1"/>
</dbReference>
<feature type="compositionally biased region" description="Polar residues" evidence="1">
    <location>
        <begin position="1"/>
        <end position="17"/>
    </location>
</feature>
<evidence type="ECO:0000313" key="3">
    <source>
        <dbReference type="Proteomes" id="UP000324748"/>
    </source>
</evidence>
<evidence type="ECO:0000313" key="2">
    <source>
        <dbReference type="EMBL" id="KAA1111976.1"/>
    </source>
</evidence>
<name>A0A5B0QFH8_PUCGR</name>
<evidence type="ECO:0000256" key="1">
    <source>
        <dbReference type="SAM" id="MobiDB-lite"/>
    </source>
</evidence>
<dbReference type="OrthoDB" id="2507637at2759"/>
<dbReference type="InterPro" id="IPR021109">
    <property type="entry name" value="Peptidase_aspartic_dom_sf"/>
</dbReference>
<accession>A0A5B0QFH8</accession>
<dbReference type="Gene3D" id="2.40.70.10">
    <property type="entry name" value="Acid Proteases"/>
    <property type="match status" value="1"/>
</dbReference>
<protein>
    <recommendedName>
        <fullName evidence="4">Peptidase A2 domain-containing protein</fullName>
    </recommendedName>
</protein>
<dbReference type="Proteomes" id="UP000324748">
    <property type="component" value="Unassembled WGS sequence"/>
</dbReference>
<keyword evidence="3" id="KW-1185">Reference proteome</keyword>
<dbReference type="EMBL" id="VSWC01000016">
    <property type="protein sequence ID" value="KAA1111976.1"/>
    <property type="molecule type" value="Genomic_DNA"/>
</dbReference>
<dbReference type="CDD" id="cd00303">
    <property type="entry name" value="retropepsin_like"/>
    <property type="match status" value="1"/>
</dbReference>
<feature type="region of interest" description="Disordered" evidence="1">
    <location>
        <begin position="1"/>
        <end position="32"/>
    </location>
</feature>
<reference evidence="2 3" key="1">
    <citation type="submission" date="2019-05" db="EMBL/GenBank/DDBJ databases">
        <title>Emergence of the Ug99 lineage of the wheat stem rust pathogen through somatic hybridization.</title>
        <authorList>
            <person name="Li F."/>
            <person name="Upadhyaya N.M."/>
            <person name="Sperschneider J."/>
            <person name="Matny O."/>
            <person name="Nguyen-Phuc H."/>
            <person name="Mago R."/>
            <person name="Raley C."/>
            <person name="Miller M.E."/>
            <person name="Silverstein K.A.T."/>
            <person name="Henningsen E."/>
            <person name="Hirsch C.D."/>
            <person name="Visser B."/>
            <person name="Pretorius Z.A."/>
            <person name="Steffenson B.J."/>
            <person name="Schwessinger B."/>
            <person name="Dodds P.N."/>
            <person name="Figueroa M."/>
        </authorList>
    </citation>
    <scope>NUCLEOTIDE SEQUENCE [LARGE SCALE GENOMIC DNA]</scope>
    <source>
        <strain evidence="2">21-0</strain>
    </source>
</reference>
<proteinExistence type="predicted"/>
<dbReference type="AlphaFoldDB" id="A0A5B0QFH8"/>
<organism evidence="2 3">
    <name type="scientific">Puccinia graminis f. sp. tritici</name>
    <dbReference type="NCBI Taxonomy" id="56615"/>
    <lineage>
        <taxon>Eukaryota</taxon>
        <taxon>Fungi</taxon>
        <taxon>Dikarya</taxon>
        <taxon>Basidiomycota</taxon>
        <taxon>Pucciniomycotina</taxon>
        <taxon>Pucciniomycetes</taxon>
        <taxon>Pucciniales</taxon>
        <taxon>Pucciniaceae</taxon>
        <taxon>Puccinia</taxon>
    </lineage>
</organism>
<sequence>MSDSNCQSKTKDNNQPSKVRFEEIDPVPQEKPVKKAYLEKTLAKELTGAKEEPPRQMLAEGKMNLSYGEIFAISNGVVNAFKKKISNRRVPIEDKTVSHGTMMEDDNEDPLTTHYSCPLGYIKLNINGQKSQALLDTGSMVNLIPEHLAHQLGLVITEEPMNLKGIGGHQTGISGIAEGVDVLIGKLTRPVHFWVAKGPVQFILGKPFLIDVAANIKYHSEGGELLAILDPKGQTYLISILTPKHHKWETTPLPANMVTRDFLVVAQDFNYTK</sequence>
<evidence type="ECO:0008006" key="4">
    <source>
        <dbReference type="Google" id="ProtNLM"/>
    </source>
</evidence>
<dbReference type="SUPFAM" id="SSF50630">
    <property type="entry name" value="Acid proteases"/>
    <property type="match status" value="1"/>
</dbReference>
<gene>
    <name evidence="2" type="ORF">PGT21_018178</name>
</gene>